<feature type="binding site" evidence="10">
    <location>
        <position position="201"/>
    </location>
    <ligand>
        <name>[4Fe-4S] cluster</name>
        <dbReference type="ChEBI" id="CHEBI:49883"/>
    </ligand>
</feature>
<protein>
    <recommendedName>
        <fullName evidence="7 10">Adenosine 5'-phosphosulfate reductase</fullName>
        <shortName evidence="10">APS reductase</shortName>
        <ecNumber evidence="6 10">1.8.4.10</ecNumber>
    </recommendedName>
    <alternativeName>
        <fullName evidence="9 10">5'-adenylylsulfate reductase</fullName>
    </alternativeName>
    <alternativeName>
        <fullName evidence="8 10">Thioredoxin-dependent 5'-adenylylsulfate reductase</fullName>
    </alternativeName>
</protein>
<dbReference type="GO" id="GO:0043866">
    <property type="term" value="F:adenylyl-sulfate reductase (thioredoxin) activity"/>
    <property type="evidence" value="ECO:0007669"/>
    <property type="project" value="UniProtKB-EC"/>
</dbReference>
<comment type="subcellular location">
    <subcellularLocation>
        <location evidence="10">Cytoplasm</location>
    </subcellularLocation>
</comment>
<comment type="pathway">
    <text evidence="5 10">Sulfur metabolism; hydrogen sulfide biosynthesis; sulfite from sulfate.</text>
</comment>
<dbReference type="AlphaFoldDB" id="A0A419SII5"/>
<dbReference type="GO" id="GO:0019379">
    <property type="term" value="P:sulfate assimilation, phosphoadenylyl sulfate reduction by phosphoadenylyl-sulfate reductase (thioredoxin)"/>
    <property type="evidence" value="ECO:0007669"/>
    <property type="project" value="UniProtKB-UniRule"/>
</dbReference>
<name>A0A419SII5_9BACL</name>
<evidence type="ECO:0000256" key="7">
    <source>
        <dbReference type="ARBA" id="ARBA00029514"/>
    </source>
</evidence>
<keyword evidence="10" id="KW-0408">Iron</keyword>
<dbReference type="InterPro" id="IPR002500">
    <property type="entry name" value="PAPS_reduct_dom"/>
</dbReference>
<dbReference type="Pfam" id="PF01507">
    <property type="entry name" value="PAPS_reduct"/>
    <property type="match status" value="1"/>
</dbReference>
<comment type="function">
    <text evidence="4 10">Catalyzes the formation of sulfite from adenosine 5'-phosphosulfate (APS) using thioredoxin as an electron donor.</text>
</comment>
<gene>
    <name evidence="10" type="primary">cysH</name>
    <name evidence="12" type="ORF">BEP19_05080</name>
</gene>
<keyword evidence="13" id="KW-1185">Reference proteome</keyword>
<dbReference type="InterPro" id="IPR014729">
    <property type="entry name" value="Rossmann-like_a/b/a_fold"/>
</dbReference>
<dbReference type="GO" id="GO:0004604">
    <property type="term" value="F:phosphoadenylyl-sulfate reductase (thioredoxin) activity"/>
    <property type="evidence" value="ECO:0007669"/>
    <property type="project" value="UniProtKB-UniRule"/>
</dbReference>
<evidence type="ECO:0000256" key="9">
    <source>
        <dbReference type="ARBA" id="ARBA00032041"/>
    </source>
</evidence>
<dbReference type="PANTHER" id="PTHR46509">
    <property type="entry name" value="PHOSPHOADENOSINE PHOSPHOSULFATE REDUCTASE"/>
    <property type="match status" value="1"/>
</dbReference>
<dbReference type="PIRSF" id="PIRSF000857">
    <property type="entry name" value="PAPS_reductase"/>
    <property type="match status" value="1"/>
</dbReference>
<dbReference type="NCBIfam" id="TIGR02055">
    <property type="entry name" value="APS_reductase"/>
    <property type="match status" value="1"/>
</dbReference>
<feature type="active site" description="Nucleophile; cysteine thiosulfonate intermediate" evidence="10">
    <location>
        <position position="227"/>
    </location>
</feature>
<sequence length="238" mass="27522">MKETAVGLNVGELNKRFENQSAEQVLRWAHEKFGRELLLACSFGAEDVALVEMYSRSTITPQIFYLDTDKHFQETYDTRDQLTEKYGVRFIQVKPEISLDEQAERYGDRLWETDPNQCCFIRKVEPLQGVLRQAKAWITGIRRDQSHTRANAQRIEWDNQFGLFKINPLVSWTSTDVWNYIKDNQIPYNPLHDQNYPSIGCDVCTRPVQPGEDQRAGRWAGSMKTECGLHKGAKEGSD</sequence>
<dbReference type="HAMAP" id="MF_00063">
    <property type="entry name" value="CysH"/>
    <property type="match status" value="1"/>
</dbReference>
<dbReference type="NCBIfam" id="TIGR00434">
    <property type="entry name" value="cysH"/>
    <property type="match status" value="1"/>
</dbReference>
<evidence type="ECO:0000256" key="10">
    <source>
        <dbReference type="HAMAP-Rule" id="MF_00063"/>
    </source>
</evidence>
<keyword evidence="10" id="KW-0411">Iron-sulfur</keyword>
<feature type="binding site" evidence="10">
    <location>
        <position position="119"/>
    </location>
    <ligand>
        <name>[4Fe-4S] cluster</name>
        <dbReference type="ChEBI" id="CHEBI:49883"/>
    </ligand>
</feature>
<proteinExistence type="inferred from homology"/>
<dbReference type="EC" id="1.8.4.10" evidence="6 10"/>
<feature type="binding site" evidence="10">
    <location>
        <position position="204"/>
    </location>
    <ligand>
        <name>[4Fe-4S] cluster</name>
        <dbReference type="ChEBI" id="CHEBI:49883"/>
    </ligand>
</feature>
<comment type="catalytic activity">
    <reaction evidence="10">
        <text>[thioredoxin]-disulfide + sulfite + AMP + 2 H(+) = adenosine 5'-phosphosulfate + [thioredoxin]-dithiol</text>
        <dbReference type="Rhea" id="RHEA:21976"/>
        <dbReference type="Rhea" id="RHEA-COMP:10698"/>
        <dbReference type="Rhea" id="RHEA-COMP:10700"/>
        <dbReference type="ChEBI" id="CHEBI:15378"/>
        <dbReference type="ChEBI" id="CHEBI:17359"/>
        <dbReference type="ChEBI" id="CHEBI:29950"/>
        <dbReference type="ChEBI" id="CHEBI:50058"/>
        <dbReference type="ChEBI" id="CHEBI:58243"/>
        <dbReference type="ChEBI" id="CHEBI:456215"/>
        <dbReference type="EC" id="1.8.4.10"/>
    </reaction>
</comment>
<evidence type="ECO:0000313" key="13">
    <source>
        <dbReference type="Proteomes" id="UP000284219"/>
    </source>
</evidence>
<evidence type="ECO:0000259" key="11">
    <source>
        <dbReference type="Pfam" id="PF01507"/>
    </source>
</evidence>
<evidence type="ECO:0000256" key="6">
    <source>
        <dbReference type="ARBA" id="ARBA00024386"/>
    </source>
</evidence>
<evidence type="ECO:0000256" key="1">
    <source>
        <dbReference type="ARBA" id="ARBA00009732"/>
    </source>
</evidence>
<keyword evidence="3 10" id="KW-0560">Oxidoreductase</keyword>
<dbReference type="GO" id="GO:0051539">
    <property type="term" value="F:4 iron, 4 sulfur cluster binding"/>
    <property type="evidence" value="ECO:0007669"/>
    <property type="project" value="UniProtKB-UniRule"/>
</dbReference>
<dbReference type="NCBIfam" id="NF002537">
    <property type="entry name" value="PRK02090.1"/>
    <property type="match status" value="1"/>
</dbReference>
<organism evidence="12 13">
    <name type="scientific">Ammoniphilus oxalaticus</name>
    <dbReference type="NCBI Taxonomy" id="66863"/>
    <lineage>
        <taxon>Bacteria</taxon>
        <taxon>Bacillati</taxon>
        <taxon>Bacillota</taxon>
        <taxon>Bacilli</taxon>
        <taxon>Bacillales</taxon>
        <taxon>Paenibacillaceae</taxon>
        <taxon>Aneurinibacillus group</taxon>
        <taxon>Ammoniphilus</taxon>
    </lineage>
</organism>
<comment type="cofactor">
    <cofactor evidence="10">
        <name>[4Fe-4S] cluster</name>
        <dbReference type="ChEBI" id="CHEBI:49883"/>
    </cofactor>
    <text evidence="10">Binds 1 [4Fe-4S] cluster per subunit.</text>
</comment>
<feature type="domain" description="Phosphoadenosine phosphosulphate reductase" evidence="11">
    <location>
        <begin position="37"/>
        <end position="207"/>
    </location>
</feature>
<evidence type="ECO:0000256" key="3">
    <source>
        <dbReference type="ARBA" id="ARBA00023002"/>
    </source>
</evidence>
<dbReference type="EMBL" id="MCHY01000008">
    <property type="protein sequence ID" value="RKD23805.1"/>
    <property type="molecule type" value="Genomic_DNA"/>
</dbReference>
<reference evidence="12 13" key="1">
    <citation type="submission" date="2016-08" db="EMBL/GenBank/DDBJ databases">
        <title>Novel Firmicute Genomes.</title>
        <authorList>
            <person name="Poppleton D.I."/>
            <person name="Gribaldo S."/>
        </authorList>
    </citation>
    <scope>NUCLEOTIDE SEQUENCE [LARGE SCALE GENOMIC DNA]</scope>
    <source>
        <strain evidence="12 13">RAOx-1</strain>
    </source>
</reference>
<dbReference type="SUPFAM" id="SSF52402">
    <property type="entry name" value="Adenine nucleotide alpha hydrolases-like"/>
    <property type="match status" value="1"/>
</dbReference>
<keyword evidence="10" id="KW-0479">Metal-binding</keyword>
<evidence type="ECO:0000256" key="8">
    <source>
        <dbReference type="ARBA" id="ARBA00030894"/>
    </source>
</evidence>
<comment type="caution">
    <text evidence="12">The sequence shown here is derived from an EMBL/GenBank/DDBJ whole genome shotgun (WGS) entry which is preliminary data.</text>
</comment>
<evidence type="ECO:0000256" key="4">
    <source>
        <dbReference type="ARBA" id="ARBA00024298"/>
    </source>
</evidence>
<dbReference type="RefSeq" id="WP_245983408.1">
    <property type="nucleotide sequence ID" value="NZ_MCHY01000008.1"/>
</dbReference>
<evidence type="ECO:0000256" key="2">
    <source>
        <dbReference type="ARBA" id="ARBA00022490"/>
    </source>
</evidence>
<evidence type="ECO:0000313" key="12">
    <source>
        <dbReference type="EMBL" id="RKD23805.1"/>
    </source>
</evidence>
<keyword evidence="2 10" id="KW-0963">Cytoplasm</keyword>
<dbReference type="Proteomes" id="UP000284219">
    <property type="component" value="Unassembled WGS sequence"/>
</dbReference>
<dbReference type="GO" id="GO:0005737">
    <property type="term" value="C:cytoplasm"/>
    <property type="evidence" value="ECO:0007669"/>
    <property type="project" value="UniProtKB-SubCell"/>
</dbReference>
<evidence type="ECO:0000256" key="5">
    <source>
        <dbReference type="ARBA" id="ARBA00024327"/>
    </source>
</evidence>
<dbReference type="PANTHER" id="PTHR46509:SF1">
    <property type="entry name" value="PHOSPHOADENOSINE PHOSPHOSULFATE REDUCTASE"/>
    <property type="match status" value="1"/>
</dbReference>
<dbReference type="GO" id="GO:0019344">
    <property type="term" value="P:cysteine biosynthetic process"/>
    <property type="evidence" value="ECO:0007669"/>
    <property type="project" value="InterPro"/>
</dbReference>
<accession>A0A419SII5</accession>
<comment type="similarity">
    <text evidence="1 10">Belongs to the PAPS reductase family. CysH subfamily.</text>
</comment>
<dbReference type="GO" id="GO:0046872">
    <property type="term" value="F:metal ion binding"/>
    <property type="evidence" value="ECO:0007669"/>
    <property type="project" value="UniProtKB-KW"/>
</dbReference>
<dbReference type="Gene3D" id="3.40.50.620">
    <property type="entry name" value="HUPs"/>
    <property type="match status" value="1"/>
</dbReference>
<dbReference type="InterPro" id="IPR011798">
    <property type="entry name" value="APS_reductase"/>
</dbReference>
<dbReference type="CDD" id="cd23945">
    <property type="entry name" value="PAPS_reductase"/>
    <property type="match status" value="1"/>
</dbReference>
<dbReference type="GO" id="GO:0070814">
    <property type="term" value="P:hydrogen sulfide biosynthetic process"/>
    <property type="evidence" value="ECO:0007669"/>
    <property type="project" value="UniProtKB-UniRule"/>
</dbReference>
<feature type="binding site" evidence="10">
    <location>
        <position position="118"/>
    </location>
    <ligand>
        <name>[4Fe-4S] cluster</name>
        <dbReference type="ChEBI" id="CHEBI:49883"/>
    </ligand>
</feature>
<dbReference type="InterPro" id="IPR004511">
    <property type="entry name" value="PAPS/APS_Rdtase"/>
</dbReference>